<accession>A0A2Z3HKN3</accession>
<dbReference type="InterPro" id="IPR011453">
    <property type="entry name" value="DUF1559"/>
</dbReference>
<dbReference type="InterPro" id="IPR012902">
    <property type="entry name" value="N_methyl_site"/>
</dbReference>
<evidence type="ECO:0000313" key="4">
    <source>
        <dbReference type="Proteomes" id="UP000245802"/>
    </source>
</evidence>
<feature type="transmembrane region" description="Helical" evidence="1">
    <location>
        <begin position="6"/>
        <end position="29"/>
    </location>
</feature>
<evidence type="ECO:0000256" key="1">
    <source>
        <dbReference type="SAM" id="Phobius"/>
    </source>
</evidence>
<dbReference type="KEGG" id="gog:C1280_25325"/>
<proteinExistence type="predicted"/>
<protein>
    <submittedName>
        <fullName evidence="3">Prepilin-type cleavage/methylation domain-containing protein</fullName>
    </submittedName>
</protein>
<dbReference type="Proteomes" id="UP000245802">
    <property type="component" value="Chromosome"/>
</dbReference>
<dbReference type="OrthoDB" id="248923at2"/>
<dbReference type="NCBIfam" id="TIGR04294">
    <property type="entry name" value="pre_pil_HX9DG"/>
    <property type="match status" value="1"/>
</dbReference>
<keyword evidence="1" id="KW-0812">Transmembrane</keyword>
<evidence type="ECO:0000313" key="3">
    <source>
        <dbReference type="EMBL" id="AWM42384.1"/>
    </source>
</evidence>
<name>A0A2Z3HKN3_9BACT</name>
<dbReference type="InterPro" id="IPR027558">
    <property type="entry name" value="Pre_pil_HX9DG_C"/>
</dbReference>
<keyword evidence="4" id="KW-1185">Reference proteome</keyword>
<dbReference type="Gene3D" id="3.30.700.10">
    <property type="entry name" value="Glycoprotein, Type 4 Pilin"/>
    <property type="match status" value="1"/>
</dbReference>
<evidence type="ECO:0000259" key="2">
    <source>
        <dbReference type="Pfam" id="PF07596"/>
    </source>
</evidence>
<keyword evidence="1" id="KW-0472">Membrane</keyword>
<dbReference type="PANTHER" id="PTHR30093:SF2">
    <property type="entry name" value="TYPE II SECRETION SYSTEM PROTEIN H"/>
    <property type="match status" value="1"/>
</dbReference>
<feature type="domain" description="DUF1559" evidence="2">
    <location>
        <begin position="30"/>
        <end position="324"/>
    </location>
</feature>
<reference evidence="3 4" key="1">
    <citation type="submission" date="2018-01" db="EMBL/GenBank/DDBJ databases">
        <title>G. obscuriglobus.</title>
        <authorList>
            <person name="Franke J."/>
            <person name="Blomberg W."/>
            <person name="Selmecki A."/>
        </authorList>
    </citation>
    <scope>NUCLEOTIDE SEQUENCE [LARGE SCALE GENOMIC DNA]</scope>
    <source>
        <strain evidence="3 4">DSM 5831</strain>
    </source>
</reference>
<sequence>MPRNAFTLIELLVVIAIIAILIGLLLPAVQKVREAAARMKCQNNLKQLGLALHNSESTNGRLPAAGVQGGAGAGLMASTYAFSVQARCLPFVEQDNLQKLIDFTQPVLGGSPLGFSNPAAKVVVPLLLCPSDGQAPTGTVGSFGTGLAGTSYMANMGSGRTDGSTSAYYDPAFPTDGVFWFDSKVRFTDLTDGTSNTMLLAESLLGPGGVAATGPLSGLPRPLRVSAALSAGRGRVGTAPGGVSPMFTEADIQGATSWDGTRGFPWIWGQASATLFNAYLPPNSATPDGFAHNRGWFAARSAHTGGVNVCLGDGSVRFVRDSVPIDTWRALATRAGGEVPGEF</sequence>
<dbReference type="SUPFAM" id="SSF54523">
    <property type="entry name" value="Pili subunits"/>
    <property type="match status" value="1"/>
</dbReference>
<organism evidence="3 4">
    <name type="scientific">Gemmata obscuriglobus</name>
    <dbReference type="NCBI Taxonomy" id="114"/>
    <lineage>
        <taxon>Bacteria</taxon>
        <taxon>Pseudomonadati</taxon>
        <taxon>Planctomycetota</taxon>
        <taxon>Planctomycetia</taxon>
        <taxon>Gemmatales</taxon>
        <taxon>Gemmataceae</taxon>
        <taxon>Gemmata</taxon>
    </lineage>
</organism>
<dbReference type="PANTHER" id="PTHR30093">
    <property type="entry name" value="GENERAL SECRETION PATHWAY PROTEIN G"/>
    <property type="match status" value="1"/>
</dbReference>
<dbReference type="InterPro" id="IPR045584">
    <property type="entry name" value="Pilin-like"/>
</dbReference>
<dbReference type="Pfam" id="PF07963">
    <property type="entry name" value="N_methyl"/>
    <property type="match status" value="1"/>
</dbReference>
<dbReference type="NCBIfam" id="TIGR02532">
    <property type="entry name" value="IV_pilin_GFxxxE"/>
    <property type="match status" value="1"/>
</dbReference>
<gene>
    <name evidence="3" type="ORF">C1280_25325</name>
</gene>
<dbReference type="EMBL" id="CP025958">
    <property type="protein sequence ID" value="AWM42384.1"/>
    <property type="molecule type" value="Genomic_DNA"/>
</dbReference>
<dbReference type="AlphaFoldDB" id="A0A2Z3HKN3"/>
<dbReference type="Pfam" id="PF07596">
    <property type="entry name" value="SBP_bac_10"/>
    <property type="match status" value="1"/>
</dbReference>
<keyword evidence="1" id="KW-1133">Transmembrane helix</keyword>